<comment type="caution">
    <text evidence="1">The sequence shown here is derived from an EMBL/GenBank/DDBJ whole genome shotgun (WGS) entry which is preliminary data.</text>
</comment>
<dbReference type="InterPro" id="IPR029278">
    <property type="entry name" value="Imm26"/>
</dbReference>
<name>A0ABX0LXL0_9BURK</name>
<evidence type="ECO:0008006" key="3">
    <source>
        <dbReference type="Google" id="ProtNLM"/>
    </source>
</evidence>
<dbReference type="RefSeq" id="WP_167229273.1">
    <property type="nucleotide sequence ID" value="NZ_VUYU01000022.1"/>
</dbReference>
<gene>
    <name evidence="1" type="ORF">F0185_25445</name>
</gene>
<sequence length="229" mass="25901">MGWWNAPGNPEVAAGDAVVDTVRHFLHDVSRAYQDGLLRKPTLQELEYALSLAMKVDVDNDIVSGLEELEVRQVSIRSAKRGKRQKAKPGDIFAFKLDDGRWGFGRIVIKMTAGALAEFFDYTASQPIFDYSKIDTWLIPPLTISAHMLFEAKVEGDWRVIGHTPEFTPDERYKDLRFVYGAPDWTAVDIYDNEEPVSAEVAKRYPSYSLRGDANVKADIQAYLAAKRR</sequence>
<reference evidence="1 2" key="1">
    <citation type="submission" date="2019-09" db="EMBL/GenBank/DDBJ databases">
        <title>Taxonomy of Antarctic Massilia spp.: description of Massilia rubra sp. nov., Massilia aquatica sp. nov., Massilia mucilaginosa sp. nov., Massilia frigida sp. nov. isolated from streams, lakes and regoliths.</title>
        <authorList>
            <person name="Holochova P."/>
            <person name="Sedlacek I."/>
            <person name="Kralova S."/>
            <person name="Maslanova I."/>
            <person name="Busse H.-J."/>
            <person name="Stankova E."/>
            <person name="Vrbovska V."/>
            <person name="Kovarovic V."/>
            <person name="Bartak M."/>
            <person name="Svec P."/>
            <person name="Pantucek R."/>
        </authorList>
    </citation>
    <scope>NUCLEOTIDE SEQUENCE [LARGE SCALE GENOMIC DNA]</scope>
    <source>
        <strain evidence="1 2">CCM 8692</strain>
    </source>
</reference>
<organism evidence="1 2">
    <name type="scientific">Massilia rubra</name>
    <dbReference type="NCBI Taxonomy" id="2607910"/>
    <lineage>
        <taxon>Bacteria</taxon>
        <taxon>Pseudomonadati</taxon>
        <taxon>Pseudomonadota</taxon>
        <taxon>Betaproteobacteria</taxon>
        <taxon>Burkholderiales</taxon>
        <taxon>Oxalobacteraceae</taxon>
        <taxon>Telluria group</taxon>
        <taxon>Massilia</taxon>
    </lineage>
</organism>
<proteinExistence type="predicted"/>
<dbReference type="Proteomes" id="UP000785613">
    <property type="component" value="Unassembled WGS sequence"/>
</dbReference>
<dbReference type="EMBL" id="VUYU01000022">
    <property type="protein sequence ID" value="NHZ36916.1"/>
    <property type="molecule type" value="Genomic_DNA"/>
</dbReference>
<keyword evidence="2" id="KW-1185">Reference proteome</keyword>
<evidence type="ECO:0000313" key="2">
    <source>
        <dbReference type="Proteomes" id="UP000785613"/>
    </source>
</evidence>
<evidence type="ECO:0000313" key="1">
    <source>
        <dbReference type="EMBL" id="NHZ36916.1"/>
    </source>
</evidence>
<dbReference type="Pfam" id="PF15428">
    <property type="entry name" value="Imm26"/>
    <property type="match status" value="1"/>
</dbReference>
<protein>
    <recommendedName>
        <fullName evidence="3">Immunity protein 26 of polymorphic toxin system</fullName>
    </recommendedName>
</protein>
<accession>A0ABX0LXL0</accession>